<dbReference type="Pfam" id="PF13193">
    <property type="entry name" value="AMP-binding_C"/>
    <property type="match status" value="1"/>
</dbReference>
<dbReference type="InterPro" id="IPR025110">
    <property type="entry name" value="AMP-bd_C"/>
</dbReference>
<dbReference type="Gene3D" id="3.30.300.30">
    <property type="match status" value="1"/>
</dbReference>
<protein>
    <submittedName>
        <fullName evidence="7">Crotonobetaine/carnitine--CoA ligase</fullName>
        <ecNumber evidence="7">6.2.1.48</ecNumber>
    </submittedName>
</protein>
<keyword evidence="8" id="KW-1185">Reference proteome</keyword>
<gene>
    <name evidence="7" type="primary">caiC</name>
    <name evidence="7" type="ORF">LMG31506_05257</name>
</gene>
<dbReference type="GO" id="GO:0044539">
    <property type="term" value="P:long-chain fatty acid import into cell"/>
    <property type="evidence" value="ECO:0007669"/>
    <property type="project" value="TreeGrafter"/>
</dbReference>
<dbReference type="InterPro" id="IPR042099">
    <property type="entry name" value="ANL_N_sf"/>
</dbReference>
<evidence type="ECO:0000313" key="7">
    <source>
        <dbReference type="EMBL" id="CAG2154964.1"/>
    </source>
</evidence>
<dbReference type="AlphaFoldDB" id="A0A916IZF9"/>
<dbReference type="PANTHER" id="PTHR43107:SF15">
    <property type="entry name" value="FATTY ACID TRANSPORT PROTEIN 3, ISOFORM A"/>
    <property type="match status" value="1"/>
</dbReference>
<dbReference type="Gene3D" id="3.40.50.12780">
    <property type="entry name" value="N-terminal domain of ligase-like"/>
    <property type="match status" value="1"/>
</dbReference>
<evidence type="ECO:0000256" key="1">
    <source>
        <dbReference type="ARBA" id="ARBA00006432"/>
    </source>
</evidence>
<evidence type="ECO:0000256" key="4">
    <source>
        <dbReference type="ARBA" id="ARBA00022840"/>
    </source>
</evidence>
<dbReference type="GO" id="GO:0005524">
    <property type="term" value="F:ATP binding"/>
    <property type="evidence" value="ECO:0007669"/>
    <property type="project" value="UniProtKB-KW"/>
</dbReference>
<feature type="domain" description="AMP-dependent synthetase/ligase" evidence="5">
    <location>
        <begin position="24"/>
        <end position="381"/>
    </location>
</feature>
<sequence>MQATIDIGTVFGEIQDWTMSAILARRAALSADKLFLRDMPDGRSYTYGELERETNGLAHAFRDMGIGYRDHVAVMFENCPEQVLSYFALGKAGAVSVPINTAAKGQLLRYYLDHADCSSVVVSEALAEEIVQVAGDLPGLSRLIILGDAQPTRARLAGTGIDVQAFPRDCASDAPFDSPARFNDLAYLLYTSGTTGPSKAIMLTHACTHFWGEQTIRFRHVQAGDVDYVYLPLFHANALLIGVTTALMAGTTVALARRFSAGRFWSDVRAAGVTRFSSIGAVANFLYAQPPGPGDRDHQVRVCTLAPVPAFVHDFEARFGLRVLSGYALSDYCAATWRPLDTPPEKYFSAGLPRDTVNVRVVDDDDFDVPAGSPGEILLRVEQPWATPLGYYKMPEATVAAHLNGWFHTGDRGYFDADGYLYFTDRKKDAIRRRGENISAYEVETIMQTHPAIRQVAVYPVRSEFTEDEVAATVILHEGQTLSCEALIKYCSANMSKFMVPRFVEFVDELPLTLTNKVEKYKLRQRAEANLARLWDRDGHR</sequence>
<dbReference type="CDD" id="cd05934">
    <property type="entry name" value="FACL_DitJ_like"/>
    <property type="match status" value="1"/>
</dbReference>
<keyword evidence="2 7" id="KW-0436">Ligase</keyword>
<dbReference type="GO" id="GO:0005886">
    <property type="term" value="C:plasma membrane"/>
    <property type="evidence" value="ECO:0007669"/>
    <property type="project" value="TreeGrafter"/>
</dbReference>
<comment type="caution">
    <text evidence="7">The sequence shown here is derived from an EMBL/GenBank/DDBJ whole genome shotgun (WGS) entry which is preliminary data.</text>
</comment>
<dbReference type="EC" id="6.2.1.48" evidence="7"/>
<dbReference type="Proteomes" id="UP000672934">
    <property type="component" value="Unassembled WGS sequence"/>
</dbReference>
<organism evidence="7 8">
    <name type="scientific">Cupriavidus yeoncheonensis</name>
    <dbReference type="NCBI Taxonomy" id="1462994"/>
    <lineage>
        <taxon>Bacteria</taxon>
        <taxon>Pseudomonadati</taxon>
        <taxon>Pseudomonadota</taxon>
        <taxon>Betaproteobacteria</taxon>
        <taxon>Burkholderiales</taxon>
        <taxon>Burkholderiaceae</taxon>
        <taxon>Cupriavidus</taxon>
    </lineage>
</organism>
<dbReference type="PANTHER" id="PTHR43107">
    <property type="entry name" value="LONG-CHAIN FATTY ACID TRANSPORT PROTEIN"/>
    <property type="match status" value="1"/>
</dbReference>
<evidence type="ECO:0000256" key="2">
    <source>
        <dbReference type="ARBA" id="ARBA00022598"/>
    </source>
</evidence>
<evidence type="ECO:0000313" key="8">
    <source>
        <dbReference type="Proteomes" id="UP000672934"/>
    </source>
</evidence>
<evidence type="ECO:0000256" key="3">
    <source>
        <dbReference type="ARBA" id="ARBA00022741"/>
    </source>
</evidence>
<dbReference type="GO" id="GO:0004467">
    <property type="term" value="F:long-chain fatty acid-CoA ligase activity"/>
    <property type="evidence" value="ECO:0007669"/>
    <property type="project" value="TreeGrafter"/>
</dbReference>
<dbReference type="Pfam" id="PF00501">
    <property type="entry name" value="AMP-binding"/>
    <property type="match status" value="1"/>
</dbReference>
<dbReference type="RefSeq" id="WP_211950106.1">
    <property type="nucleotide sequence ID" value="NZ_CAJPUY010000023.1"/>
</dbReference>
<dbReference type="EMBL" id="CAJPUY010000023">
    <property type="protein sequence ID" value="CAG2154964.1"/>
    <property type="molecule type" value="Genomic_DNA"/>
</dbReference>
<proteinExistence type="inferred from homology"/>
<keyword evidence="4" id="KW-0067">ATP-binding</keyword>
<dbReference type="InterPro" id="IPR020845">
    <property type="entry name" value="AMP-binding_CS"/>
</dbReference>
<name>A0A916IZF9_9BURK</name>
<keyword evidence="3" id="KW-0547">Nucleotide-binding</keyword>
<evidence type="ECO:0000259" key="5">
    <source>
        <dbReference type="Pfam" id="PF00501"/>
    </source>
</evidence>
<comment type="similarity">
    <text evidence="1">Belongs to the ATP-dependent AMP-binding enzyme family.</text>
</comment>
<dbReference type="InterPro" id="IPR045851">
    <property type="entry name" value="AMP-bd_C_sf"/>
</dbReference>
<dbReference type="InterPro" id="IPR000873">
    <property type="entry name" value="AMP-dep_synth/lig_dom"/>
</dbReference>
<dbReference type="GO" id="GO:0005324">
    <property type="term" value="F:long-chain fatty acid transmembrane transporter activity"/>
    <property type="evidence" value="ECO:0007669"/>
    <property type="project" value="TreeGrafter"/>
</dbReference>
<evidence type="ECO:0000259" key="6">
    <source>
        <dbReference type="Pfam" id="PF13193"/>
    </source>
</evidence>
<accession>A0A916IZF9</accession>
<dbReference type="SUPFAM" id="SSF56801">
    <property type="entry name" value="Acetyl-CoA synthetase-like"/>
    <property type="match status" value="1"/>
</dbReference>
<dbReference type="PROSITE" id="PS00455">
    <property type="entry name" value="AMP_BINDING"/>
    <property type="match status" value="1"/>
</dbReference>
<reference evidence="7" key="1">
    <citation type="submission" date="2021-03" db="EMBL/GenBank/DDBJ databases">
        <authorList>
            <person name="Peeters C."/>
        </authorList>
    </citation>
    <scope>NUCLEOTIDE SEQUENCE</scope>
    <source>
        <strain evidence="7">LMG 31506</strain>
    </source>
</reference>
<feature type="domain" description="AMP-binding enzyme C-terminal" evidence="6">
    <location>
        <begin position="442"/>
        <end position="517"/>
    </location>
</feature>